<dbReference type="OrthoDB" id="125216at2759"/>
<protein>
    <submittedName>
        <fullName evidence="1">Uncharacterized protein</fullName>
    </submittedName>
</protein>
<accession>A0A0C2MLD4</accession>
<dbReference type="AlphaFoldDB" id="A0A0C2MLD4"/>
<gene>
    <name evidence="1" type="ORF">RF11_14082</name>
</gene>
<sequence>MFVPVSLKVFPDPPDQPDSISSKSTLLSFKEALKSNKIYIFENNSELLASVRQQLGTITGSSQKPTAKSERKKGFKALLVKVSDTTAETSVRTISIRVLPVFTTITDCFRSYVKLTQLYEQQAVNRLLIFTGFKQCCSYPTNRGVIECVINEIFPWNQTNSYDEDGNVVKNHLNDFQCVFFEPRAFK</sequence>
<dbReference type="Proteomes" id="UP000031668">
    <property type="component" value="Unassembled WGS sequence"/>
</dbReference>
<reference evidence="1 2" key="1">
    <citation type="journal article" date="2014" name="Genome Biol. Evol.">
        <title>The genome of the myxosporean Thelohanellus kitauei shows adaptations to nutrient acquisition within its fish host.</title>
        <authorList>
            <person name="Yang Y."/>
            <person name="Xiong J."/>
            <person name="Zhou Z."/>
            <person name="Huo F."/>
            <person name="Miao W."/>
            <person name="Ran C."/>
            <person name="Liu Y."/>
            <person name="Zhang J."/>
            <person name="Feng J."/>
            <person name="Wang M."/>
            <person name="Wang M."/>
            <person name="Wang L."/>
            <person name="Yao B."/>
        </authorList>
    </citation>
    <scope>NUCLEOTIDE SEQUENCE [LARGE SCALE GENOMIC DNA]</scope>
    <source>
        <strain evidence="1">Wuqing</strain>
    </source>
</reference>
<name>A0A0C2MLD4_THEKT</name>
<evidence type="ECO:0000313" key="2">
    <source>
        <dbReference type="Proteomes" id="UP000031668"/>
    </source>
</evidence>
<dbReference type="EMBL" id="JWZT01003996">
    <property type="protein sequence ID" value="KII65140.1"/>
    <property type="molecule type" value="Genomic_DNA"/>
</dbReference>
<keyword evidence="2" id="KW-1185">Reference proteome</keyword>
<proteinExistence type="predicted"/>
<evidence type="ECO:0000313" key="1">
    <source>
        <dbReference type="EMBL" id="KII65140.1"/>
    </source>
</evidence>
<organism evidence="1 2">
    <name type="scientific">Thelohanellus kitauei</name>
    <name type="common">Myxosporean</name>
    <dbReference type="NCBI Taxonomy" id="669202"/>
    <lineage>
        <taxon>Eukaryota</taxon>
        <taxon>Metazoa</taxon>
        <taxon>Cnidaria</taxon>
        <taxon>Myxozoa</taxon>
        <taxon>Myxosporea</taxon>
        <taxon>Bivalvulida</taxon>
        <taxon>Platysporina</taxon>
        <taxon>Myxobolidae</taxon>
        <taxon>Thelohanellus</taxon>
    </lineage>
</organism>
<comment type="caution">
    <text evidence="1">The sequence shown here is derived from an EMBL/GenBank/DDBJ whole genome shotgun (WGS) entry which is preliminary data.</text>
</comment>